<dbReference type="SUPFAM" id="SSF56752">
    <property type="entry name" value="D-aminoacid aminotransferase-like PLP-dependent enzymes"/>
    <property type="match status" value="1"/>
</dbReference>
<evidence type="ECO:0000313" key="13">
    <source>
        <dbReference type="Proteomes" id="UP000245942"/>
    </source>
</evidence>
<dbReference type="CDD" id="cd01557">
    <property type="entry name" value="BCAT_beta_family"/>
    <property type="match status" value="1"/>
</dbReference>
<dbReference type="EC" id="2.6.1.42" evidence="11"/>
<keyword evidence="6 10" id="KW-0663">Pyridoxal phosphate</keyword>
<evidence type="ECO:0000256" key="1">
    <source>
        <dbReference type="ARBA" id="ARBA00001933"/>
    </source>
</evidence>
<dbReference type="GO" id="GO:0005739">
    <property type="term" value="C:mitochondrion"/>
    <property type="evidence" value="ECO:0007669"/>
    <property type="project" value="TreeGrafter"/>
</dbReference>
<dbReference type="NCBIfam" id="TIGR01123">
    <property type="entry name" value="ilvE_II"/>
    <property type="match status" value="1"/>
</dbReference>
<proteinExistence type="inferred from homology"/>
<dbReference type="OrthoDB" id="1732691at2759"/>
<protein>
    <recommendedName>
        <fullName evidence="11">Branched-chain-amino-acid aminotransferase</fullName>
        <ecNumber evidence="11">2.6.1.42</ecNumber>
    </recommendedName>
</protein>
<evidence type="ECO:0000256" key="10">
    <source>
        <dbReference type="RuleBase" id="RU004516"/>
    </source>
</evidence>
<dbReference type="InterPro" id="IPR036038">
    <property type="entry name" value="Aminotransferase-like"/>
</dbReference>
<dbReference type="PANTHER" id="PTHR11825:SF44">
    <property type="entry name" value="BRANCHED-CHAIN-AMINO-ACID AMINOTRANSFERASE"/>
    <property type="match status" value="1"/>
</dbReference>
<dbReference type="PANTHER" id="PTHR11825">
    <property type="entry name" value="SUBGROUP IIII AMINOTRANSFERASE"/>
    <property type="match status" value="1"/>
</dbReference>
<dbReference type="Gene3D" id="3.30.470.10">
    <property type="match status" value="1"/>
</dbReference>
<evidence type="ECO:0000256" key="9">
    <source>
        <dbReference type="RuleBase" id="RU004106"/>
    </source>
</evidence>
<dbReference type="STRING" id="1684307.A0A316UBH1"/>
<dbReference type="InterPro" id="IPR043132">
    <property type="entry name" value="BCAT-like_C"/>
</dbReference>
<dbReference type="PROSITE" id="PS00770">
    <property type="entry name" value="AA_TRANSFER_CLASS_4"/>
    <property type="match status" value="1"/>
</dbReference>
<evidence type="ECO:0000256" key="5">
    <source>
        <dbReference type="ARBA" id="ARBA00022679"/>
    </source>
</evidence>
<gene>
    <name evidence="12" type="ORF">BCV69DRAFT_281727</name>
</gene>
<organism evidence="12 13">
    <name type="scientific">Pseudomicrostroma glucosiphilum</name>
    <dbReference type="NCBI Taxonomy" id="1684307"/>
    <lineage>
        <taxon>Eukaryota</taxon>
        <taxon>Fungi</taxon>
        <taxon>Dikarya</taxon>
        <taxon>Basidiomycota</taxon>
        <taxon>Ustilaginomycotina</taxon>
        <taxon>Exobasidiomycetes</taxon>
        <taxon>Microstromatales</taxon>
        <taxon>Microstromatales incertae sedis</taxon>
        <taxon>Pseudomicrostroma</taxon>
    </lineage>
</organism>
<sequence length="421" mass="45619">MTRLMSTSNGLAAATTASVKRSMVVPTPRFYSTKIDPMTGELAPSPVRSLDASRLKITNTTTPRDMPPSESLIFGHSFSDHMLTIPWTSTGGWADPVIGPYAPLTLDPSSVIFHYAPSLFEGMKAYKDKDGKVRLFRPDMNMRRMNLSADRIALPTFDGGELTKLIKKLVTLDSAWVPSAPGHSLYIRPTLIGTQAALGVNQTSDALLFVITSPVGPYYPTGFKPVSLEADPEKVRAWPGGVGQYKLGGNYAPGIKTQKEAATRGYQQCLWLFGEEQWLTEVGTMNLFIVIRGEDGVSELVTPPLNGMILPGVTRDSILSLSRAHSNGQTNIPGLPKQLRVVEREMSIHELQSHAERGSLLEMFGAGTAAVVSPVERVGYKGRDIMIPTGEGGAGEVAKAMLAEIDLIQRGGKEHPWSVVC</sequence>
<dbReference type="GO" id="GO:0052656">
    <property type="term" value="F:L-isoleucine-2-oxoglutarate transaminase activity"/>
    <property type="evidence" value="ECO:0007669"/>
    <property type="project" value="RHEA"/>
</dbReference>
<dbReference type="Pfam" id="PF01063">
    <property type="entry name" value="Aminotran_4"/>
    <property type="match status" value="1"/>
</dbReference>
<evidence type="ECO:0000256" key="2">
    <source>
        <dbReference type="ARBA" id="ARBA00009320"/>
    </source>
</evidence>
<keyword evidence="7 11" id="KW-0100">Branched-chain amino acid biosynthesis</keyword>
<evidence type="ECO:0000256" key="11">
    <source>
        <dbReference type="RuleBase" id="RU004517"/>
    </source>
</evidence>
<dbReference type="GO" id="GO:0052654">
    <property type="term" value="F:L-leucine-2-oxoglutarate transaminase activity"/>
    <property type="evidence" value="ECO:0007669"/>
    <property type="project" value="RHEA"/>
</dbReference>
<accession>A0A316UBH1</accession>
<keyword evidence="13" id="KW-1185">Reference proteome</keyword>
<evidence type="ECO:0000256" key="4">
    <source>
        <dbReference type="ARBA" id="ARBA00022605"/>
    </source>
</evidence>
<dbReference type="InterPro" id="IPR043131">
    <property type="entry name" value="BCAT-like_N"/>
</dbReference>
<reference evidence="12 13" key="1">
    <citation type="journal article" date="2018" name="Mol. Biol. Evol.">
        <title>Broad Genomic Sampling Reveals a Smut Pathogenic Ancestry of the Fungal Clade Ustilaginomycotina.</title>
        <authorList>
            <person name="Kijpornyongpan T."/>
            <person name="Mondo S.J."/>
            <person name="Barry K."/>
            <person name="Sandor L."/>
            <person name="Lee J."/>
            <person name="Lipzen A."/>
            <person name="Pangilinan J."/>
            <person name="LaButti K."/>
            <person name="Hainaut M."/>
            <person name="Henrissat B."/>
            <person name="Grigoriev I.V."/>
            <person name="Spatafora J.W."/>
            <person name="Aime M.C."/>
        </authorList>
    </citation>
    <scope>NUCLEOTIDE SEQUENCE [LARGE SCALE GENOMIC DNA]</scope>
    <source>
        <strain evidence="12 13">MCA 4718</strain>
    </source>
</reference>
<evidence type="ECO:0000313" key="12">
    <source>
        <dbReference type="EMBL" id="PWN21801.1"/>
    </source>
</evidence>
<dbReference type="GO" id="GO:0009099">
    <property type="term" value="P:L-valine biosynthetic process"/>
    <property type="evidence" value="ECO:0007669"/>
    <property type="project" value="TreeGrafter"/>
</dbReference>
<dbReference type="GeneID" id="37013819"/>
<evidence type="ECO:0000256" key="6">
    <source>
        <dbReference type="ARBA" id="ARBA00022898"/>
    </source>
</evidence>
<name>A0A316UBH1_9BASI</name>
<dbReference type="InterPro" id="IPR033939">
    <property type="entry name" value="BCAT_family"/>
</dbReference>
<dbReference type="RefSeq" id="XP_025348961.1">
    <property type="nucleotide sequence ID" value="XM_025492085.1"/>
</dbReference>
<evidence type="ECO:0000256" key="3">
    <source>
        <dbReference type="ARBA" id="ARBA00022576"/>
    </source>
</evidence>
<dbReference type="NCBIfam" id="NF009897">
    <property type="entry name" value="PRK13357.1"/>
    <property type="match status" value="1"/>
</dbReference>
<evidence type="ECO:0000256" key="7">
    <source>
        <dbReference type="ARBA" id="ARBA00023304"/>
    </source>
</evidence>
<comment type="catalytic activity">
    <reaction evidence="11">
        <text>L-leucine + 2-oxoglutarate = 4-methyl-2-oxopentanoate + L-glutamate</text>
        <dbReference type="Rhea" id="RHEA:18321"/>
        <dbReference type="ChEBI" id="CHEBI:16810"/>
        <dbReference type="ChEBI" id="CHEBI:17865"/>
        <dbReference type="ChEBI" id="CHEBI:29985"/>
        <dbReference type="ChEBI" id="CHEBI:57427"/>
        <dbReference type="EC" id="2.6.1.42"/>
    </reaction>
</comment>
<dbReference type="InterPro" id="IPR005786">
    <property type="entry name" value="B_amino_transII"/>
</dbReference>
<dbReference type="InterPro" id="IPR018300">
    <property type="entry name" value="Aminotrans_IV_CS"/>
</dbReference>
<dbReference type="InterPro" id="IPR001544">
    <property type="entry name" value="Aminotrans_IV"/>
</dbReference>
<keyword evidence="4 11" id="KW-0028">Amino-acid biosynthesis</keyword>
<feature type="modified residue" description="N6-(pyridoxal phosphate)lysine" evidence="8">
    <location>
        <position position="246"/>
    </location>
</feature>
<dbReference type="PIRSF" id="PIRSF006468">
    <property type="entry name" value="BCAT1"/>
    <property type="match status" value="1"/>
</dbReference>
<comment type="catalytic activity">
    <reaction evidence="11">
        <text>L-valine + 2-oxoglutarate = 3-methyl-2-oxobutanoate + L-glutamate</text>
        <dbReference type="Rhea" id="RHEA:24813"/>
        <dbReference type="ChEBI" id="CHEBI:11851"/>
        <dbReference type="ChEBI" id="CHEBI:16810"/>
        <dbReference type="ChEBI" id="CHEBI:29985"/>
        <dbReference type="ChEBI" id="CHEBI:57762"/>
        <dbReference type="EC" id="2.6.1.42"/>
    </reaction>
</comment>
<dbReference type="AlphaFoldDB" id="A0A316UBH1"/>
<dbReference type="GO" id="GO:0009098">
    <property type="term" value="P:L-leucine biosynthetic process"/>
    <property type="evidence" value="ECO:0007669"/>
    <property type="project" value="TreeGrafter"/>
</dbReference>
<dbReference type="FunFam" id="3.20.10.10:FF:000004">
    <property type="entry name" value="Branched-chain-amino-acid aminotransferase"/>
    <property type="match status" value="1"/>
</dbReference>
<comment type="similarity">
    <text evidence="2 9">Belongs to the class-IV pyridoxal-phosphate-dependent aminotransferase family.</text>
</comment>
<keyword evidence="5 11" id="KW-0808">Transferase</keyword>
<comment type="catalytic activity">
    <reaction evidence="11">
        <text>L-isoleucine + 2-oxoglutarate = (S)-3-methyl-2-oxopentanoate + L-glutamate</text>
        <dbReference type="Rhea" id="RHEA:24801"/>
        <dbReference type="ChEBI" id="CHEBI:16810"/>
        <dbReference type="ChEBI" id="CHEBI:29985"/>
        <dbReference type="ChEBI" id="CHEBI:35146"/>
        <dbReference type="ChEBI" id="CHEBI:58045"/>
        <dbReference type="EC" id="2.6.1.42"/>
    </reaction>
</comment>
<dbReference type="Proteomes" id="UP000245942">
    <property type="component" value="Unassembled WGS sequence"/>
</dbReference>
<dbReference type="FunFam" id="3.30.470.10:FF:000005">
    <property type="entry name" value="Branched-chain-amino-acid aminotransferase"/>
    <property type="match status" value="1"/>
</dbReference>
<keyword evidence="3 11" id="KW-0032">Aminotransferase</keyword>
<comment type="cofactor">
    <cofactor evidence="1 10">
        <name>pyridoxal 5'-phosphate</name>
        <dbReference type="ChEBI" id="CHEBI:597326"/>
    </cofactor>
</comment>
<dbReference type="Gene3D" id="3.20.10.10">
    <property type="entry name" value="D-amino Acid Aminotransferase, subunit A, domain 2"/>
    <property type="match status" value="1"/>
</dbReference>
<evidence type="ECO:0000256" key="8">
    <source>
        <dbReference type="PIRSR" id="PIRSR006468-1"/>
    </source>
</evidence>
<dbReference type="GO" id="GO:0052655">
    <property type="term" value="F:L-valine-2-oxoglutarate transaminase activity"/>
    <property type="evidence" value="ECO:0007669"/>
    <property type="project" value="RHEA"/>
</dbReference>
<dbReference type="EMBL" id="KZ819324">
    <property type="protein sequence ID" value="PWN21801.1"/>
    <property type="molecule type" value="Genomic_DNA"/>
</dbReference>